<dbReference type="Pfam" id="PF15011">
    <property type="entry name" value="CA109-like"/>
    <property type="match status" value="1"/>
</dbReference>
<dbReference type="eggNOG" id="ENOG502S0VU">
    <property type="taxonomic scope" value="Eukaryota"/>
</dbReference>
<dbReference type="FunCoup" id="W5MFQ5">
    <property type="interactions" value="1445"/>
</dbReference>
<dbReference type="EMBL" id="AHAT01008017">
    <property type="status" value="NOT_ANNOTATED_CDS"/>
    <property type="molecule type" value="Genomic_DNA"/>
</dbReference>
<dbReference type="AlphaFoldDB" id="W5MFQ5"/>
<dbReference type="Bgee" id="ENSLOCG00000005970">
    <property type="expression patterns" value="Expressed in pharyngeal gill and 13 other cell types or tissues"/>
</dbReference>
<reference evidence="1" key="2">
    <citation type="submission" date="2025-08" db="UniProtKB">
        <authorList>
            <consortium name="Ensembl"/>
        </authorList>
    </citation>
    <scope>IDENTIFICATION</scope>
</reference>
<dbReference type="GeneTree" id="ENSGT00390000008551"/>
<organism evidence="1 2">
    <name type="scientific">Lepisosteus oculatus</name>
    <name type="common">Spotted gar</name>
    <dbReference type="NCBI Taxonomy" id="7918"/>
    <lineage>
        <taxon>Eukaryota</taxon>
        <taxon>Metazoa</taxon>
        <taxon>Chordata</taxon>
        <taxon>Craniata</taxon>
        <taxon>Vertebrata</taxon>
        <taxon>Euteleostomi</taxon>
        <taxon>Actinopterygii</taxon>
        <taxon>Neopterygii</taxon>
        <taxon>Holostei</taxon>
        <taxon>Semionotiformes</taxon>
        <taxon>Lepisosteidae</taxon>
        <taxon>Lepisosteus</taxon>
    </lineage>
</organism>
<sequence length="215" mass="24087">RFRHHVPEIACSFFWKSALPQLQQGIQKCFKVVELQRSAWSAALGECAPLLGSLDNLAEQLAALDAVSLNRTALGRFPGLQRRLQYKLLRAADTLLLKLGEKLSALQSVRDAISNQVMAVFQLYEQNGDAVGLAACVERSALSPSVADMLEWLQDIDRFYRDQFLKRKLFLQSIKPDTSSDLQTISQSWGALSQPDREGFVSDALMKVSFFVDSY</sequence>
<protein>
    <submittedName>
        <fullName evidence="1">AFG2 interacting ribosome maturation factor</fullName>
    </submittedName>
</protein>
<dbReference type="InParanoid" id="W5MFQ5"/>
<reference evidence="2" key="1">
    <citation type="submission" date="2011-12" db="EMBL/GenBank/DDBJ databases">
        <title>The Draft Genome of Lepisosteus oculatus.</title>
        <authorList>
            <consortium name="The Broad Institute Genome Assembly &amp; Analysis Group"/>
            <consortium name="Computational R&amp;D Group"/>
            <consortium name="and Sequencing Platform"/>
            <person name="Di Palma F."/>
            <person name="Alfoldi J."/>
            <person name="Johnson J."/>
            <person name="Berlin A."/>
            <person name="Gnerre S."/>
            <person name="Jaffe D."/>
            <person name="MacCallum I."/>
            <person name="Young S."/>
            <person name="Walker B.J."/>
            <person name="Lander E.S."/>
            <person name="Lindblad-Toh K."/>
        </authorList>
    </citation>
    <scope>NUCLEOTIDE SEQUENCE [LARGE SCALE GENOMIC DNA]</scope>
</reference>
<dbReference type="GO" id="GO:0005737">
    <property type="term" value="C:cytoplasm"/>
    <property type="evidence" value="ECO:0000318"/>
    <property type="project" value="GO_Central"/>
</dbReference>
<dbReference type="HOGENOM" id="CLU_111850_0_0_1"/>
<name>W5MFQ5_LEPOC</name>
<evidence type="ECO:0000313" key="1">
    <source>
        <dbReference type="Ensembl" id="ENSLOCP00000007214.1"/>
    </source>
</evidence>
<proteinExistence type="predicted"/>
<dbReference type="Proteomes" id="UP000018468">
    <property type="component" value="Linkage group LG6"/>
</dbReference>
<reference evidence="1" key="3">
    <citation type="submission" date="2025-09" db="UniProtKB">
        <authorList>
            <consortium name="Ensembl"/>
        </authorList>
    </citation>
    <scope>IDENTIFICATION</scope>
</reference>
<dbReference type="Ensembl" id="ENSLOCT00000007222.1">
    <property type="protein sequence ID" value="ENSLOCP00000007214.1"/>
    <property type="gene ID" value="ENSLOCG00000005970.1"/>
</dbReference>
<dbReference type="PANTHER" id="PTHR16234">
    <property type="entry name" value="SIMILAR TO HYPOTHETICAL PROTEIN FLJ20508"/>
    <property type="match status" value="1"/>
</dbReference>
<keyword evidence="2" id="KW-1185">Reference proteome</keyword>
<accession>W5MFQ5</accession>
<dbReference type="STRING" id="7918.ENSLOCP00000007214"/>
<dbReference type="OMA" id="SHVEQVF"/>
<dbReference type="PANTHER" id="PTHR16234:SF5">
    <property type="entry name" value="AFG2-INTERACTING RIBOSOME MATURATION FACTOR"/>
    <property type="match status" value="1"/>
</dbReference>
<dbReference type="GO" id="GO:0005634">
    <property type="term" value="C:nucleus"/>
    <property type="evidence" value="ECO:0000318"/>
    <property type="project" value="GO_Central"/>
</dbReference>
<evidence type="ECO:0000313" key="2">
    <source>
        <dbReference type="Proteomes" id="UP000018468"/>
    </source>
</evidence>
<dbReference type="InterPro" id="IPR029159">
    <property type="entry name" value="CA109-like"/>
</dbReference>